<dbReference type="InterPro" id="IPR029044">
    <property type="entry name" value="Nucleotide-diphossugar_trans"/>
</dbReference>
<keyword evidence="12" id="KW-1185">Reference proteome</keyword>
<evidence type="ECO:0000256" key="8">
    <source>
        <dbReference type="ARBA" id="ARBA00038152"/>
    </source>
</evidence>
<dbReference type="InterPro" id="IPR050256">
    <property type="entry name" value="Glycosyltransferase_2"/>
</dbReference>
<evidence type="ECO:0000256" key="1">
    <source>
        <dbReference type="ARBA" id="ARBA00004651"/>
    </source>
</evidence>
<keyword evidence="4 11" id="KW-0808">Transferase</keyword>
<keyword evidence="3" id="KW-0328">Glycosyltransferase</keyword>
<dbReference type="CDD" id="cd04187">
    <property type="entry name" value="DPM1_like_bac"/>
    <property type="match status" value="1"/>
</dbReference>
<gene>
    <name evidence="11" type="ORF">FAM09_06625</name>
</gene>
<proteinExistence type="inferred from homology"/>
<dbReference type="RefSeq" id="WP_136576258.1">
    <property type="nucleotide sequence ID" value="NZ_STFF01000001.1"/>
</dbReference>
<evidence type="ECO:0000256" key="4">
    <source>
        <dbReference type="ARBA" id="ARBA00022679"/>
    </source>
</evidence>
<dbReference type="PANTHER" id="PTHR48090">
    <property type="entry name" value="UNDECAPRENYL-PHOSPHATE 4-DEOXY-4-FORMAMIDO-L-ARABINOSE TRANSFERASE-RELATED"/>
    <property type="match status" value="1"/>
</dbReference>
<evidence type="ECO:0000313" key="12">
    <source>
        <dbReference type="Proteomes" id="UP000306918"/>
    </source>
</evidence>
<dbReference type="OrthoDB" id="9807778at2"/>
<dbReference type="Gene3D" id="3.90.550.10">
    <property type="entry name" value="Spore Coat Polysaccharide Biosynthesis Protein SpsA, Chain A"/>
    <property type="match status" value="1"/>
</dbReference>
<accession>A0A4S8I1B2</accession>
<evidence type="ECO:0000256" key="6">
    <source>
        <dbReference type="ARBA" id="ARBA00022989"/>
    </source>
</evidence>
<sequence length="318" mass="36578">MTKLVTIIVPVHNEKDNVSVMAKAIKRIFSGLSYRYNLLFVDDGSSDLTLHEIKKLAVQDENIRYISFSRNFGHQAAIKAGLDKAEGDCVITMDGDLQHPPHLIPLLLEKWEEGYDVVYTVRREDKNLPFFKRATSNLFYRVQNWVSDVKIEKGTADFRLMNRNVTNTLRNLQEFEPFFRGLVKWAGFKQLAVEYDSDQRKSGVTKYTSKRMIRFALQGITSFSIRPLYAAAYIGFIFAALSTLYIPYAIYSYYFGYTISGWTSVIVTIVFFGGLQLMILGIIGIYLGKLFMQNKHRPVYIVKESNIHEPSAIHIDEF</sequence>
<dbReference type="EMBL" id="STFF01000001">
    <property type="protein sequence ID" value="THU41770.1"/>
    <property type="molecule type" value="Genomic_DNA"/>
</dbReference>
<name>A0A4S8I1B2_9BACT</name>
<evidence type="ECO:0000256" key="5">
    <source>
        <dbReference type="ARBA" id="ARBA00022692"/>
    </source>
</evidence>
<dbReference type="GO" id="GO:0005886">
    <property type="term" value="C:plasma membrane"/>
    <property type="evidence" value="ECO:0007669"/>
    <property type="project" value="UniProtKB-SubCell"/>
</dbReference>
<organism evidence="11 12">
    <name type="scientific">Niastella caeni</name>
    <dbReference type="NCBI Taxonomy" id="2569763"/>
    <lineage>
        <taxon>Bacteria</taxon>
        <taxon>Pseudomonadati</taxon>
        <taxon>Bacteroidota</taxon>
        <taxon>Chitinophagia</taxon>
        <taxon>Chitinophagales</taxon>
        <taxon>Chitinophagaceae</taxon>
        <taxon>Niastella</taxon>
    </lineage>
</organism>
<feature type="domain" description="Glycosyltransferase 2-like" evidence="10">
    <location>
        <begin position="6"/>
        <end position="165"/>
    </location>
</feature>
<dbReference type="AlphaFoldDB" id="A0A4S8I1B2"/>
<feature type="transmembrane region" description="Helical" evidence="9">
    <location>
        <begin position="228"/>
        <end position="250"/>
    </location>
</feature>
<dbReference type="Proteomes" id="UP000306918">
    <property type="component" value="Unassembled WGS sequence"/>
</dbReference>
<evidence type="ECO:0000256" key="2">
    <source>
        <dbReference type="ARBA" id="ARBA00022475"/>
    </source>
</evidence>
<dbReference type="FunFam" id="3.90.550.10:FF:000079">
    <property type="entry name" value="Probable glycosyl transferase"/>
    <property type="match status" value="1"/>
</dbReference>
<evidence type="ECO:0000256" key="3">
    <source>
        <dbReference type="ARBA" id="ARBA00022676"/>
    </source>
</evidence>
<keyword evidence="5 9" id="KW-0812">Transmembrane</keyword>
<protein>
    <submittedName>
        <fullName evidence="11">Glycosyltransferase family 2 protein</fullName>
    </submittedName>
</protein>
<keyword evidence="6 9" id="KW-1133">Transmembrane helix</keyword>
<dbReference type="Pfam" id="PF00535">
    <property type="entry name" value="Glycos_transf_2"/>
    <property type="match status" value="1"/>
</dbReference>
<evidence type="ECO:0000313" key="11">
    <source>
        <dbReference type="EMBL" id="THU41770.1"/>
    </source>
</evidence>
<keyword evidence="2" id="KW-1003">Cell membrane</keyword>
<feature type="transmembrane region" description="Helical" evidence="9">
    <location>
        <begin position="262"/>
        <end position="287"/>
    </location>
</feature>
<comment type="caution">
    <text evidence="11">The sequence shown here is derived from an EMBL/GenBank/DDBJ whole genome shotgun (WGS) entry which is preliminary data.</text>
</comment>
<dbReference type="SUPFAM" id="SSF53448">
    <property type="entry name" value="Nucleotide-diphospho-sugar transferases"/>
    <property type="match status" value="1"/>
</dbReference>
<evidence type="ECO:0000256" key="7">
    <source>
        <dbReference type="ARBA" id="ARBA00023136"/>
    </source>
</evidence>
<reference evidence="11 12" key="1">
    <citation type="submission" date="2019-04" db="EMBL/GenBank/DDBJ databases">
        <title>Niastella caeni sp. nov., isolated from activated sludge.</title>
        <authorList>
            <person name="Sheng M."/>
        </authorList>
    </citation>
    <scope>NUCLEOTIDE SEQUENCE [LARGE SCALE GENOMIC DNA]</scope>
    <source>
        <strain evidence="11 12">HX-2-15</strain>
    </source>
</reference>
<dbReference type="InterPro" id="IPR001173">
    <property type="entry name" value="Glyco_trans_2-like"/>
</dbReference>
<keyword evidence="7 9" id="KW-0472">Membrane</keyword>
<comment type="similarity">
    <text evidence="8">Belongs to the glycosyltransferase 2 family. GtrB subfamily.</text>
</comment>
<evidence type="ECO:0000259" key="10">
    <source>
        <dbReference type="Pfam" id="PF00535"/>
    </source>
</evidence>
<dbReference type="GO" id="GO:0016757">
    <property type="term" value="F:glycosyltransferase activity"/>
    <property type="evidence" value="ECO:0007669"/>
    <property type="project" value="UniProtKB-KW"/>
</dbReference>
<dbReference type="PANTHER" id="PTHR48090:SF1">
    <property type="entry name" value="PROPHAGE BACTOPRENOL GLUCOSYL TRANSFERASE HOMOLOG"/>
    <property type="match status" value="1"/>
</dbReference>
<comment type="subcellular location">
    <subcellularLocation>
        <location evidence="1">Cell membrane</location>
        <topology evidence="1">Multi-pass membrane protein</topology>
    </subcellularLocation>
</comment>
<evidence type="ECO:0000256" key="9">
    <source>
        <dbReference type="SAM" id="Phobius"/>
    </source>
</evidence>